<dbReference type="PANTHER" id="PTHR24543">
    <property type="entry name" value="MULTICOPPER OXIDASE-RELATED"/>
    <property type="match status" value="1"/>
</dbReference>
<evidence type="ECO:0000313" key="3">
    <source>
        <dbReference type="EMBL" id="CAH3128096.1"/>
    </source>
</evidence>
<feature type="compositionally biased region" description="Basic and acidic residues" evidence="1">
    <location>
        <begin position="341"/>
        <end position="359"/>
    </location>
</feature>
<name>A0AAU9WW48_9CNID</name>
<evidence type="ECO:0000259" key="2">
    <source>
        <dbReference type="PROSITE" id="PS50022"/>
    </source>
</evidence>
<dbReference type="PROSITE" id="PS50022">
    <property type="entry name" value="FA58C_3"/>
    <property type="match status" value="1"/>
</dbReference>
<feature type="region of interest" description="Disordered" evidence="1">
    <location>
        <begin position="468"/>
        <end position="487"/>
    </location>
</feature>
<feature type="region of interest" description="Disordered" evidence="1">
    <location>
        <begin position="327"/>
        <end position="398"/>
    </location>
</feature>
<accession>A0AAU9WW48</accession>
<dbReference type="SUPFAM" id="SSF49785">
    <property type="entry name" value="Galactose-binding domain-like"/>
    <property type="match status" value="1"/>
</dbReference>
<reference evidence="3 4" key="1">
    <citation type="submission" date="2022-05" db="EMBL/GenBank/DDBJ databases">
        <authorList>
            <consortium name="Genoscope - CEA"/>
            <person name="William W."/>
        </authorList>
    </citation>
    <scope>NUCLEOTIDE SEQUENCE [LARGE SCALE GENOMIC DNA]</scope>
</reference>
<feature type="non-terminal residue" evidence="3">
    <location>
        <position position="1"/>
    </location>
</feature>
<dbReference type="InterPro" id="IPR008979">
    <property type="entry name" value="Galactose-bd-like_sf"/>
</dbReference>
<dbReference type="PANTHER" id="PTHR24543:SF325">
    <property type="entry name" value="F5_8 TYPE C DOMAIN-CONTAINING PROTEIN"/>
    <property type="match status" value="1"/>
</dbReference>
<evidence type="ECO:0000256" key="1">
    <source>
        <dbReference type="SAM" id="MobiDB-lite"/>
    </source>
</evidence>
<keyword evidence="4" id="KW-1185">Reference proteome</keyword>
<proteinExistence type="predicted"/>
<dbReference type="Pfam" id="PF00754">
    <property type="entry name" value="F5_F8_type_C"/>
    <property type="match status" value="1"/>
</dbReference>
<organism evidence="3 4">
    <name type="scientific">Pocillopora meandrina</name>
    <dbReference type="NCBI Taxonomy" id="46732"/>
    <lineage>
        <taxon>Eukaryota</taxon>
        <taxon>Metazoa</taxon>
        <taxon>Cnidaria</taxon>
        <taxon>Anthozoa</taxon>
        <taxon>Hexacorallia</taxon>
        <taxon>Scleractinia</taxon>
        <taxon>Astrocoeniina</taxon>
        <taxon>Pocilloporidae</taxon>
        <taxon>Pocillopora</taxon>
    </lineage>
</organism>
<dbReference type="FunFam" id="2.60.120.260:FF:000016">
    <property type="entry name" value="Contactin-associated protein-like 4 isoform 1"/>
    <property type="match status" value="1"/>
</dbReference>
<gene>
    <name evidence="3" type="ORF">PMEA_00013284</name>
</gene>
<dbReference type="SMART" id="SM00231">
    <property type="entry name" value="FA58C"/>
    <property type="match status" value="1"/>
</dbReference>
<dbReference type="EMBL" id="CALNXJ010000023">
    <property type="protein sequence ID" value="CAH3128096.1"/>
    <property type="molecule type" value="Genomic_DNA"/>
</dbReference>
<sequence>KQLCLYFLDEGCAKLTYGDQSFDGPVVYSPMNWFETPAVVKLESACSGEEALGLESGLITDQQITASSSWDAAHGQQNARLNHQAARGKTSAWSAQSNDLNQWLQIDFGRNVKITKLATQGRNDYGDQRVKSYTLDYSAEGSNVFQAYQENESDKVFNGNADQNTVVTHVLLQPITARYVQIKPKSWNEHISMRAEFYGCVLSDRYQVLGRNVHMDYVQEHLRTKREVTFGETQERANRIELEILTDTVYVKGHVDLRGIKRLTILSRKVIFSKDSRLDLRAPNLVQNFNNLSPGSDGDDGEHGVHGPTVTVYAKMIAGYVNIITSGGNGKPGQNGANGRKAADSMHKQPDRTNSDCKAGKTWNGCTSHFAGRPGISGGNGGNGGDGGRSGNGGHAGHQTLHALTVKGKIELTSCRGTGGQPAINGLGGAGGLGGRGGRGINCRKKERCGGFKIYTCSHWCESSGQTGEAARGATGRSGSNGKELVAKGSNGQVESSYLQKFSLGPEQLKKYPLQLIKMMTRYGEELLWANDVKKSDAVFKFVVNLSNGNPEASELRKVAKRRLAFMNKVGYDRFGKNQLFAPIIKWEALKKQVEVIKDRAETFEKAYNAIKESIKRQDDVKTIVKALPRTTRLQVVKQKNRLEEARRVAVSEKGAYVLAIGELEASMKSNLLEAKAMLPDVYEKAKFNSDDLFVILEGITGFFSGAMGKDPFAALGSALGVIGHFAGKCDLGKLQGNLDKVEKWLKFGKDYAALKDSSELDFDKMDVAAVPEVMQANLEMNKEGLAADLVCLLDERSKPRNSAKFQEQIERFFIAGAARIDLIAKVMDLDNEIGGHNFDILNLEETANEIESLRSSGDSPIAESTQQMFLDGLLTSYQHIETGFAQQLYQLYKGFEFRSLWVVQEKLAEFERRAVLAAQGTGNLKGVLELTKALQEIDNIENKGQRCFTKFRHTVTTHKWTFDSAKDNVMFDELQKGTTRFSLKISDSCDLCYNIRLLKMYVELEGDKSQSGDYPSSVYLKLRHLSGSYFRDGNGNVREFRQPLGSWRTLEFDRFAITNTKGCNKEKAKGNKDSLFCMGKDDNRFQPMCCHYLSGSPCDDTLLGAEECRSPFGTYEMTMPIDSKTPCTASGSRITHENCKEFDRSVFTKMNVWIQYLYWTGEYPTGPDDLRCSKFQDPDSEAEHVPITFNHEASGDIES</sequence>
<dbReference type="AlphaFoldDB" id="A0AAU9WW48"/>
<comment type="caution">
    <text evidence="3">The sequence shown here is derived from an EMBL/GenBank/DDBJ whole genome shotgun (WGS) entry which is preliminary data.</text>
</comment>
<dbReference type="CDD" id="cd00057">
    <property type="entry name" value="FA58C"/>
    <property type="match status" value="1"/>
</dbReference>
<dbReference type="Gene3D" id="2.60.120.260">
    <property type="entry name" value="Galactose-binding domain-like"/>
    <property type="match status" value="1"/>
</dbReference>
<feature type="compositionally biased region" description="Gly residues" evidence="1">
    <location>
        <begin position="375"/>
        <end position="396"/>
    </location>
</feature>
<evidence type="ECO:0000313" key="4">
    <source>
        <dbReference type="Proteomes" id="UP001159428"/>
    </source>
</evidence>
<dbReference type="Proteomes" id="UP001159428">
    <property type="component" value="Unassembled WGS sequence"/>
</dbReference>
<protein>
    <recommendedName>
        <fullName evidence="2">F5/8 type C domain-containing protein</fullName>
    </recommendedName>
</protein>
<feature type="domain" description="F5/8 type C" evidence="2">
    <location>
        <begin position="46"/>
        <end position="200"/>
    </location>
</feature>
<dbReference type="InterPro" id="IPR000421">
    <property type="entry name" value="FA58C"/>
</dbReference>